<dbReference type="GO" id="GO:0017148">
    <property type="term" value="P:negative regulation of translation"/>
    <property type="evidence" value="ECO:0007669"/>
    <property type="project" value="UniProtKB-KW"/>
</dbReference>
<feature type="compositionally biased region" description="Low complexity" evidence="12">
    <location>
        <begin position="379"/>
        <end position="393"/>
    </location>
</feature>
<dbReference type="InterPro" id="IPR006575">
    <property type="entry name" value="RWD_dom"/>
</dbReference>
<feature type="compositionally biased region" description="Basic and acidic residues" evidence="12">
    <location>
        <begin position="175"/>
        <end position="185"/>
    </location>
</feature>
<evidence type="ECO:0000256" key="5">
    <source>
        <dbReference type="ARBA" id="ARBA00022777"/>
    </source>
</evidence>
<dbReference type="InterPro" id="IPR008271">
    <property type="entry name" value="Ser/Thr_kinase_AS"/>
</dbReference>
<feature type="binding site" evidence="11">
    <location>
        <position position="529"/>
    </location>
    <ligand>
        <name>ATP</name>
        <dbReference type="ChEBI" id="CHEBI:30616"/>
    </ligand>
</feature>
<evidence type="ECO:0000256" key="6">
    <source>
        <dbReference type="ARBA" id="ARBA00022840"/>
    </source>
</evidence>
<dbReference type="GO" id="GO:0004694">
    <property type="term" value="F:eukaryotic translation initiation factor 2alpha kinase activity"/>
    <property type="evidence" value="ECO:0007669"/>
    <property type="project" value="TreeGrafter"/>
</dbReference>
<feature type="region of interest" description="Disordered" evidence="12">
    <location>
        <begin position="1164"/>
        <end position="1195"/>
    </location>
</feature>
<dbReference type="SMART" id="SM00591">
    <property type="entry name" value="RWD"/>
    <property type="match status" value="1"/>
</dbReference>
<evidence type="ECO:0000256" key="2">
    <source>
        <dbReference type="ARBA" id="ARBA00022527"/>
    </source>
</evidence>
<dbReference type="Pfam" id="PF00069">
    <property type="entry name" value="Pkinase"/>
    <property type="match status" value="2"/>
</dbReference>
<feature type="compositionally biased region" description="Gly residues" evidence="12">
    <location>
        <begin position="53"/>
        <end position="68"/>
    </location>
</feature>
<dbReference type="EMBL" id="HBNR01074201">
    <property type="protein sequence ID" value="CAE4650475.1"/>
    <property type="molecule type" value="Transcribed_RNA"/>
</dbReference>
<feature type="region of interest" description="Disordered" evidence="12">
    <location>
        <begin position="1"/>
        <end position="21"/>
    </location>
</feature>
<dbReference type="PROSITE" id="PS00108">
    <property type="entry name" value="PROTEIN_KINASE_ST"/>
    <property type="match status" value="1"/>
</dbReference>
<feature type="compositionally biased region" description="Gly residues" evidence="12">
    <location>
        <begin position="1179"/>
        <end position="1193"/>
    </location>
</feature>
<feature type="domain" description="RWD" evidence="14">
    <location>
        <begin position="110"/>
        <end position="256"/>
    </location>
</feature>
<dbReference type="PROSITE" id="PS50908">
    <property type="entry name" value="RWD"/>
    <property type="match status" value="1"/>
</dbReference>
<evidence type="ECO:0000256" key="10">
    <source>
        <dbReference type="ARBA" id="ARBA00048679"/>
    </source>
</evidence>
<reference evidence="15" key="1">
    <citation type="submission" date="2021-01" db="EMBL/GenBank/DDBJ databases">
        <authorList>
            <person name="Corre E."/>
            <person name="Pelletier E."/>
            <person name="Niang G."/>
            <person name="Scheremetjew M."/>
            <person name="Finn R."/>
            <person name="Kale V."/>
            <person name="Holt S."/>
            <person name="Cochrane G."/>
            <person name="Meng A."/>
            <person name="Brown T."/>
            <person name="Cohen L."/>
        </authorList>
    </citation>
    <scope>NUCLEOTIDE SEQUENCE</scope>
    <source>
        <strain evidence="15">CCMP3105</strain>
    </source>
</reference>
<feature type="region of interest" description="Disordered" evidence="12">
    <location>
        <begin position="1223"/>
        <end position="1242"/>
    </location>
</feature>
<dbReference type="Gene3D" id="3.30.930.10">
    <property type="entry name" value="Bira Bifunctional Protein, Domain 2"/>
    <property type="match status" value="1"/>
</dbReference>
<evidence type="ECO:0000256" key="12">
    <source>
        <dbReference type="SAM" id="MobiDB-lite"/>
    </source>
</evidence>
<evidence type="ECO:0000259" key="14">
    <source>
        <dbReference type="PROSITE" id="PS50908"/>
    </source>
</evidence>
<feature type="region of interest" description="Disordered" evidence="12">
    <location>
        <begin position="167"/>
        <end position="192"/>
    </location>
</feature>
<dbReference type="InterPro" id="IPR011009">
    <property type="entry name" value="Kinase-like_dom_sf"/>
</dbReference>
<evidence type="ECO:0000256" key="7">
    <source>
        <dbReference type="ARBA" id="ARBA00023193"/>
    </source>
</evidence>
<dbReference type="InterPro" id="IPR016135">
    <property type="entry name" value="UBQ-conjugating_enzyme/RWD"/>
</dbReference>
<dbReference type="InterPro" id="IPR017441">
    <property type="entry name" value="Protein_kinase_ATP_BS"/>
</dbReference>
<keyword evidence="5" id="KW-0418">Kinase</keyword>
<feature type="region of interest" description="Disordered" evidence="12">
    <location>
        <begin position="711"/>
        <end position="744"/>
    </location>
</feature>
<evidence type="ECO:0000256" key="1">
    <source>
        <dbReference type="ARBA" id="ARBA00012513"/>
    </source>
</evidence>
<dbReference type="PANTHER" id="PTHR11042:SF136">
    <property type="entry name" value="EIF-2-ALPHA KINASE GCN2"/>
    <property type="match status" value="1"/>
</dbReference>
<feature type="domain" description="Protein kinase" evidence="13">
    <location>
        <begin position="500"/>
        <end position="881"/>
    </location>
</feature>
<dbReference type="InterPro" id="IPR045864">
    <property type="entry name" value="aa-tRNA-synth_II/BPL/LPL"/>
</dbReference>
<dbReference type="GO" id="GO:0005634">
    <property type="term" value="C:nucleus"/>
    <property type="evidence" value="ECO:0007669"/>
    <property type="project" value="TreeGrafter"/>
</dbReference>
<organism evidence="15">
    <name type="scientific">Alexandrium monilatum</name>
    <dbReference type="NCBI Taxonomy" id="311494"/>
    <lineage>
        <taxon>Eukaryota</taxon>
        <taxon>Sar</taxon>
        <taxon>Alveolata</taxon>
        <taxon>Dinophyceae</taxon>
        <taxon>Gonyaulacales</taxon>
        <taxon>Pyrocystaceae</taxon>
        <taxon>Alexandrium</taxon>
    </lineage>
</organism>
<dbReference type="EC" id="2.7.11.1" evidence="1"/>
<comment type="catalytic activity">
    <reaction evidence="9">
        <text>L-threonyl-[protein] + ATP = O-phospho-L-threonyl-[protein] + ADP + H(+)</text>
        <dbReference type="Rhea" id="RHEA:46608"/>
        <dbReference type="Rhea" id="RHEA-COMP:11060"/>
        <dbReference type="Rhea" id="RHEA-COMP:11605"/>
        <dbReference type="ChEBI" id="CHEBI:15378"/>
        <dbReference type="ChEBI" id="CHEBI:30013"/>
        <dbReference type="ChEBI" id="CHEBI:30616"/>
        <dbReference type="ChEBI" id="CHEBI:61977"/>
        <dbReference type="ChEBI" id="CHEBI:456216"/>
        <dbReference type="EC" id="2.7.11.1"/>
    </reaction>
</comment>
<feature type="compositionally biased region" description="Low complexity" evidence="12">
    <location>
        <begin position="350"/>
        <end position="369"/>
    </location>
</feature>
<evidence type="ECO:0000313" key="15">
    <source>
        <dbReference type="EMBL" id="CAE4650475.1"/>
    </source>
</evidence>
<feature type="region of interest" description="Disordered" evidence="12">
    <location>
        <begin position="43"/>
        <end position="84"/>
    </location>
</feature>
<name>A0A7S4SMS6_9DINO</name>
<feature type="region of interest" description="Disordered" evidence="12">
    <location>
        <begin position="415"/>
        <end position="435"/>
    </location>
</feature>
<evidence type="ECO:0000259" key="13">
    <source>
        <dbReference type="PROSITE" id="PS50011"/>
    </source>
</evidence>
<protein>
    <recommendedName>
        <fullName evidence="1">non-specific serine/threonine protein kinase</fullName>
        <ecNumber evidence="1">2.7.11.1</ecNumber>
    </recommendedName>
</protein>
<keyword evidence="7" id="KW-0652">Protein synthesis inhibitor</keyword>
<dbReference type="SUPFAM" id="SSF54495">
    <property type="entry name" value="UBC-like"/>
    <property type="match status" value="1"/>
</dbReference>
<dbReference type="SUPFAM" id="SSF56112">
    <property type="entry name" value="Protein kinase-like (PK-like)"/>
    <property type="match status" value="1"/>
</dbReference>
<feature type="region of interest" description="Disordered" evidence="12">
    <location>
        <begin position="577"/>
        <end position="606"/>
    </location>
</feature>
<feature type="region of interest" description="Disordered" evidence="12">
    <location>
        <begin position="1594"/>
        <end position="1623"/>
    </location>
</feature>
<keyword evidence="6 11" id="KW-0067">ATP-binding</keyword>
<dbReference type="PROSITE" id="PS50011">
    <property type="entry name" value="PROTEIN_KINASE_DOM"/>
    <property type="match status" value="1"/>
</dbReference>
<dbReference type="Gene3D" id="1.10.510.10">
    <property type="entry name" value="Transferase(Phosphotransferase) domain 1"/>
    <property type="match status" value="1"/>
</dbReference>
<proteinExistence type="inferred from homology"/>
<dbReference type="InterPro" id="IPR050339">
    <property type="entry name" value="CC_SR_Kinase"/>
</dbReference>
<feature type="region of interest" description="Disordered" evidence="12">
    <location>
        <begin position="270"/>
        <end position="298"/>
    </location>
</feature>
<dbReference type="SMART" id="SM00220">
    <property type="entry name" value="S_TKc"/>
    <property type="match status" value="1"/>
</dbReference>
<dbReference type="Gene3D" id="3.30.200.20">
    <property type="entry name" value="Phosphorylase Kinase, domain 1"/>
    <property type="match status" value="1"/>
</dbReference>
<dbReference type="GO" id="GO:0005524">
    <property type="term" value="F:ATP binding"/>
    <property type="evidence" value="ECO:0007669"/>
    <property type="project" value="UniProtKB-UniRule"/>
</dbReference>
<dbReference type="PROSITE" id="PS00107">
    <property type="entry name" value="PROTEIN_KINASE_ATP"/>
    <property type="match status" value="1"/>
</dbReference>
<feature type="region of interest" description="Disordered" evidence="12">
    <location>
        <begin position="320"/>
        <end position="393"/>
    </location>
</feature>
<dbReference type="GO" id="GO:0005829">
    <property type="term" value="C:cytosol"/>
    <property type="evidence" value="ECO:0007669"/>
    <property type="project" value="TreeGrafter"/>
</dbReference>
<evidence type="ECO:0000256" key="9">
    <source>
        <dbReference type="ARBA" id="ARBA00047899"/>
    </source>
</evidence>
<evidence type="ECO:0000256" key="4">
    <source>
        <dbReference type="ARBA" id="ARBA00022741"/>
    </source>
</evidence>
<comment type="similarity">
    <text evidence="8">Belongs to the protein kinase superfamily. Ser/Thr protein kinase family. GCN2 subfamily.</text>
</comment>
<feature type="region of interest" description="Disordered" evidence="12">
    <location>
        <begin position="973"/>
        <end position="996"/>
    </location>
</feature>
<evidence type="ECO:0000256" key="3">
    <source>
        <dbReference type="ARBA" id="ARBA00022679"/>
    </source>
</evidence>
<feature type="region of interest" description="Disordered" evidence="12">
    <location>
        <begin position="132"/>
        <end position="155"/>
    </location>
</feature>
<feature type="compositionally biased region" description="Low complexity" evidence="12">
    <location>
        <begin position="1607"/>
        <end position="1623"/>
    </location>
</feature>
<sequence length="1692" mass="179117">MASEESWATVVAKGRKARAGVEQQVQRKAAELASAVCRATAAAVPKPRARTASGGGRVRSHNGGGGRGQSREARSASARAGKGDDGCRLLIRPKLVAEGSTAGLLDRQEMEFQAIQAIYQDEGAVRELELGGEVEEDEGEDSEAEKAPGPRPSTPVRRYRVRLSACGGAGAGGSDRPHEARERQRSSPGPTAELEVCYGRLYPLETPALRLRSVDGLSKQAREELCRQVREEVSAHAGEECVYQACRVISEILRLNYDPSADLPLHERMQRRDAEEAQRREAAERAARARDERRTAEEWDRQMRAERERNLLYQKKKRASARVGEAGLGGNLDFLPEDSESPVQPSRPTPANGPAAGAAGSAPLSAAGPDISQRFAGDLPGPGSEGDSLGEDSSSGFIVFEASVVESPPEFARLPAAARSPAPAEPSPAAPKRTLAGVWPRAGAARREGAAKAAAAAPRRQSPVAMAAAGGGVAEGQAAPRSQAEGGPFSASAGRYASDFQELRFLGRGGFGAVTKVRHIVDRQVYAIKRITLSGPGSGRERLMEECTTLPRLYHPHIVRYYQAWIETERVELPAPTHASRAAGPHRRRAVRQVSRGGAGGEEADDWLSLPGASWANFAPEGLPGGASSATVREHLYIQMEFCDGTTLREVINSGELQKDEALIWKLFRQVLDALAYVHSKGLIHRDLKPPNVFLSRADGGHAKLGDFGLTTEATPVSPELRPAATPASTELRPTAGGSVATRERKQSTCVGTTFYMAPEVRQGGAVAASERPRRAGGATGGREELPDQASAVYDQSADMFSLGVVFFEMWHPPFATSMERAHVLGRLAEGLGGEARPESVAAMLPKGVPPEVAEILTSLLSREPRRRMAAEYLLNESGLLPAGAFDPQVQRLLKALENPSSTESVALLNALFDRSEESAKDVSFFDQLFRGTTPYPESEAEAEARDSLQQLVRELCRKHGATYEVVPLLRPSRRAAERPEGAGTSAPSTAVLPRGRGPPVGCQLVDAGNTLLELRANLTEPIARAAAARAASEEAMTDETRPPLPHARRQYHLGTIYRKAPASDAFAMEQSGHPREVSSAVVQFLWWPTCRVVSREDRAPSSPRHCVMEAALAKAHEAELLHLLAEILAAAGLGGPGGRAELQLSDTRLLPLLLECAAQRVLREPPPSRSPEPSHGPAGHGGAGGGDRGSGGEARVDRLRGRFLEALRLTLQQQHVVAGPDVGALRRGRAHSPSPLERASPGLEHAAAQLASLLGGTGGSSGGAAEGTRHALWLLSELEEHFAGPSFGNGAVAAGCSNAAAANAAAGANGALEALPAAEQLRDVLSGLRSIARCVEGLVEVSVDALQPVDAESYGPGLAFRVLLRDGGVSPVVCAGGRIDRLVGRYTRLHGVGSRHHEDSEASQSSSSSILFGRGAPLGISAELALDKLAAALLQAAQAAPPAGAGAWRRGGRSSTAVAPAVQLPWWRQIAACWAYVLVGVASEQAAVQVAVLPCGEILRGAEAVSTSEAAEATRVARGFWRLGLRCDVQPADAGSLDARLLVESHQQLEAPLQTVWPDFVVTFKRYPGTEGNGAGQELPSVETGSAAKKAAGSAAGARGGGGGRFSASSAPAQSQSQAAGEAGSTEIVRYFVRGVSEHGNELLERATKDAGGRDGHQFDERQRLFDFFERLSRRAVSRHFTLTLPVAPEH</sequence>
<dbReference type="Pfam" id="PF05773">
    <property type="entry name" value="RWD"/>
    <property type="match status" value="1"/>
</dbReference>
<comment type="catalytic activity">
    <reaction evidence="10">
        <text>L-seryl-[protein] + ATP = O-phospho-L-seryl-[protein] + ADP + H(+)</text>
        <dbReference type="Rhea" id="RHEA:17989"/>
        <dbReference type="Rhea" id="RHEA-COMP:9863"/>
        <dbReference type="Rhea" id="RHEA-COMP:11604"/>
        <dbReference type="ChEBI" id="CHEBI:15378"/>
        <dbReference type="ChEBI" id="CHEBI:29999"/>
        <dbReference type="ChEBI" id="CHEBI:30616"/>
        <dbReference type="ChEBI" id="CHEBI:83421"/>
        <dbReference type="ChEBI" id="CHEBI:456216"/>
        <dbReference type="EC" id="2.7.11.1"/>
    </reaction>
</comment>
<feature type="region of interest" description="Disordered" evidence="12">
    <location>
        <begin position="764"/>
        <end position="788"/>
    </location>
</feature>
<keyword evidence="2" id="KW-0723">Serine/threonine-protein kinase</keyword>
<keyword evidence="3" id="KW-0808">Transferase</keyword>
<dbReference type="InterPro" id="IPR000719">
    <property type="entry name" value="Prot_kinase_dom"/>
</dbReference>
<evidence type="ECO:0000256" key="11">
    <source>
        <dbReference type="PROSITE-ProRule" id="PRU10141"/>
    </source>
</evidence>
<feature type="compositionally biased region" description="Acidic residues" evidence="12">
    <location>
        <begin position="132"/>
        <end position="143"/>
    </location>
</feature>
<gene>
    <name evidence="15" type="ORF">AMON00008_LOCUS52693</name>
</gene>
<accession>A0A7S4SMS6</accession>
<keyword evidence="4 11" id="KW-0547">Nucleotide-binding</keyword>
<dbReference type="Gene3D" id="3.10.110.10">
    <property type="entry name" value="Ubiquitin Conjugating Enzyme"/>
    <property type="match status" value="1"/>
</dbReference>
<evidence type="ECO:0000256" key="8">
    <source>
        <dbReference type="ARBA" id="ARBA00037982"/>
    </source>
</evidence>
<dbReference type="PANTHER" id="PTHR11042">
    <property type="entry name" value="EUKARYOTIC TRANSLATION INITIATION FACTOR 2-ALPHA KINASE EIF2-ALPHA KINASE -RELATED"/>
    <property type="match status" value="1"/>
</dbReference>